<dbReference type="EMBL" id="JANTQA010000036">
    <property type="protein sequence ID" value="KAJ3436191.1"/>
    <property type="molecule type" value="Genomic_DNA"/>
</dbReference>
<evidence type="ECO:0000313" key="8">
    <source>
        <dbReference type="EMBL" id="KAJ3436191.1"/>
    </source>
</evidence>
<proteinExistence type="inferred from homology"/>
<evidence type="ECO:0000256" key="2">
    <source>
        <dbReference type="ARBA" id="ARBA00007168"/>
    </source>
</evidence>
<dbReference type="GO" id="GO:0022857">
    <property type="term" value="F:transmembrane transporter activity"/>
    <property type="evidence" value="ECO:0007669"/>
    <property type="project" value="UniProtKB-UniRule"/>
</dbReference>
<feature type="transmembrane region" description="Helical" evidence="6">
    <location>
        <begin position="316"/>
        <end position="341"/>
    </location>
</feature>
<feature type="compositionally biased region" description="Low complexity" evidence="7">
    <location>
        <begin position="1"/>
        <end position="10"/>
    </location>
</feature>
<dbReference type="InterPro" id="IPR007603">
    <property type="entry name" value="Choline_transptr-like"/>
</dbReference>
<feature type="transmembrane region" description="Helical" evidence="6">
    <location>
        <begin position="410"/>
        <end position="431"/>
    </location>
</feature>
<feature type="compositionally biased region" description="Basic and acidic residues" evidence="7">
    <location>
        <begin position="12"/>
        <end position="23"/>
    </location>
</feature>
<comment type="similarity">
    <text evidence="2 6">Belongs to the CTL (choline transporter-like) family.</text>
</comment>
<reference evidence="8" key="1">
    <citation type="submission" date="2022-08" db="EMBL/GenBank/DDBJ databases">
        <title>Novel sulphate-reducing endosymbionts in the free-living metamonad Anaeramoeba.</title>
        <authorList>
            <person name="Jerlstrom-Hultqvist J."/>
            <person name="Cepicka I."/>
            <person name="Gallot-Lavallee L."/>
            <person name="Salas-Leiva D."/>
            <person name="Curtis B.A."/>
            <person name="Zahonova K."/>
            <person name="Pipaliya S."/>
            <person name="Dacks J."/>
            <person name="Roger A.J."/>
        </authorList>
    </citation>
    <scope>NUCLEOTIDE SEQUENCE</scope>
    <source>
        <strain evidence="8">Busselton2</strain>
    </source>
</reference>
<dbReference type="PANTHER" id="PTHR12385">
    <property type="entry name" value="CHOLINE TRANSPORTER-LIKE (SLC FAMILY 44)"/>
    <property type="match status" value="1"/>
</dbReference>
<feature type="transmembrane region" description="Helical" evidence="6">
    <location>
        <begin position="50"/>
        <end position="72"/>
    </location>
</feature>
<dbReference type="PANTHER" id="PTHR12385:SF4">
    <property type="entry name" value="PROTEIN PNS1"/>
    <property type="match status" value="1"/>
</dbReference>
<comment type="subcellular location">
    <subcellularLocation>
        <location evidence="6">Cell membrane</location>
        <topology evidence="6">Multi-pass membrane protein</topology>
    </subcellularLocation>
    <subcellularLocation>
        <location evidence="1">Membrane</location>
        <topology evidence="1">Multi-pass membrane protein</topology>
    </subcellularLocation>
</comment>
<feature type="transmembrane region" description="Helical" evidence="6">
    <location>
        <begin position="155"/>
        <end position="176"/>
    </location>
</feature>
<keyword evidence="3 6" id="KW-0812">Transmembrane</keyword>
<keyword evidence="5 6" id="KW-0472">Membrane</keyword>
<sequence>MSTSTSSSSSDAESKKKIKKYQEQDGEWADYQPYGEEEAERFSTPKWRDIWAIFALLAVVVAFFVVAFTLTIPESDTGNEDASADTEPTYETKFESISNGYWASLFIALSGISLVFAFIWIKIMERYGAELMNFILIAEILAFAIFSIICLLYKQYVLGGILIFCTLLCLLLYYMWRSRIPLAAAMLTAVTKVTRRYPAMSMVALLFGVIVQIAWIMAWSLAAIRAFQIEQNWWTFMCILCYYWIQEVILNIIHVTCSSVYGQVFFLNDEMPENPTASAFKKAITYSFGSICLGSFIVALIRTLKRMVRMSQGNDSLKIIAVCVLGCLEWIAEFFNAYALVHVAVYGKSYMKCAKATVRLLKDRGIYALVNDDLVGDVLVMGALISGIIVAIVGFFWAKIAFDSDLTCMIVFTLIGLFVGIFLTLTVFSVISSGVMTYYVLFAEAPGALKHSDPELYNKIVETYNIKYRKD</sequence>
<dbReference type="Pfam" id="PF04515">
    <property type="entry name" value="Choline_transpo"/>
    <property type="match status" value="1"/>
</dbReference>
<evidence type="ECO:0000256" key="5">
    <source>
        <dbReference type="ARBA" id="ARBA00023136"/>
    </source>
</evidence>
<organism evidence="8 9">
    <name type="scientific">Anaeramoeba flamelloides</name>
    <dbReference type="NCBI Taxonomy" id="1746091"/>
    <lineage>
        <taxon>Eukaryota</taxon>
        <taxon>Metamonada</taxon>
        <taxon>Anaeramoebidae</taxon>
        <taxon>Anaeramoeba</taxon>
    </lineage>
</organism>
<gene>
    <name evidence="8" type="ORF">M0812_18246</name>
</gene>
<feature type="region of interest" description="Disordered" evidence="7">
    <location>
        <begin position="1"/>
        <end position="24"/>
    </location>
</feature>
<feature type="transmembrane region" description="Helical" evidence="6">
    <location>
        <begin position="131"/>
        <end position="149"/>
    </location>
</feature>
<feature type="transmembrane region" description="Helical" evidence="6">
    <location>
        <begin position="378"/>
        <end position="398"/>
    </location>
</feature>
<comment type="function">
    <text evidence="6">Choline transporter.</text>
</comment>
<feature type="transmembrane region" description="Helical" evidence="6">
    <location>
        <begin position="197"/>
        <end position="218"/>
    </location>
</feature>
<evidence type="ECO:0000256" key="1">
    <source>
        <dbReference type="ARBA" id="ARBA00004141"/>
    </source>
</evidence>
<evidence type="ECO:0000256" key="7">
    <source>
        <dbReference type="SAM" id="MobiDB-lite"/>
    </source>
</evidence>
<keyword evidence="4 6" id="KW-1133">Transmembrane helix</keyword>
<comment type="caution">
    <text evidence="8">The sequence shown here is derived from an EMBL/GenBank/DDBJ whole genome shotgun (WGS) entry which is preliminary data.</text>
</comment>
<evidence type="ECO:0000313" key="9">
    <source>
        <dbReference type="Proteomes" id="UP001146793"/>
    </source>
</evidence>
<feature type="transmembrane region" description="Helical" evidence="6">
    <location>
        <begin position="283"/>
        <end position="304"/>
    </location>
</feature>
<evidence type="ECO:0000256" key="4">
    <source>
        <dbReference type="ARBA" id="ARBA00022989"/>
    </source>
</evidence>
<name>A0AAV7Z4V6_9EUKA</name>
<evidence type="ECO:0000256" key="6">
    <source>
        <dbReference type="RuleBase" id="RU368066"/>
    </source>
</evidence>
<dbReference type="AlphaFoldDB" id="A0AAV7Z4V6"/>
<dbReference type="Proteomes" id="UP001146793">
    <property type="component" value="Unassembled WGS sequence"/>
</dbReference>
<dbReference type="GO" id="GO:0005886">
    <property type="term" value="C:plasma membrane"/>
    <property type="evidence" value="ECO:0007669"/>
    <property type="project" value="UniProtKB-SubCell"/>
</dbReference>
<protein>
    <recommendedName>
        <fullName evidence="6">Choline transporter-like protein</fullName>
    </recommendedName>
</protein>
<evidence type="ECO:0000256" key="3">
    <source>
        <dbReference type="ARBA" id="ARBA00022692"/>
    </source>
</evidence>
<feature type="transmembrane region" description="Helical" evidence="6">
    <location>
        <begin position="100"/>
        <end position="119"/>
    </location>
</feature>
<accession>A0AAV7Z4V6</accession>